<comment type="caution">
    <text evidence="1">The sequence shown here is derived from an EMBL/GenBank/DDBJ whole genome shotgun (WGS) entry which is preliminary data.</text>
</comment>
<evidence type="ECO:0000313" key="2">
    <source>
        <dbReference type="Proteomes" id="UP001519460"/>
    </source>
</evidence>
<reference evidence="1 2" key="1">
    <citation type="journal article" date="2023" name="Sci. Data">
        <title>Genome assembly of the Korean intertidal mud-creeper Batillaria attramentaria.</title>
        <authorList>
            <person name="Patra A.K."/>
            <person name="Ho P.T."/>
            <person name="Jun S."/>
            <person name="Lee S.J."/>
            <person name="Kim Y."/>
            <person name="Won Y.J."/>
        </authorList>
    </citation>
    <scope>NUCLEOTIDE SEQUENCE [LARGE SCALE GENOMIC DNA]</scope>
    <source>
        <strain evidence="1">Wonlab-2016</strain>
    </source>
</reference>
<name>A0ABD0MA26_9CAEN</name>
<accession>A0ABD0MA26</accession>
<evidence type="ECO:0000313" key="1">
    <source>
        <dbReference type="EMBL" id="KAK7508221.1"/>
    </source>
</evidence>
<dbReference type="AlphaFoldDB" id="A0ABD0MA26"/>
<sequence>MADMAVLIHSILWPRCNLRRVETRQSNIDITPQLMPQNVGVLNCLHIKAPPEGTIRPPLTPQTAGEKMLLFGRRVKWSFHNIHEPPMLGLLLANILASSDPWRSAMVICTPASRKAWLIPPETCNGQGSVSRFGIFTRITSQKSDLIVNPNVFIGGHVFFGWQKVTFGNVFIRRPDN</sequence>
<dbReference type="Proteomes" id="UP001519460">
    <property type="component" value="Unassembled WGS sequence"/>
</dbReference>
<proteinExistence type="predicted"/>
<organism evidence="1 2">
    <name type="scientific">Batillaria attramentaria</name>
    <dbReference type="NCBI Taxonomy" id="370345"/>
    <lineage>
        <taxon>Eukaryota</taxon>
        <taxon>Metazoa</taxon>
        <taxon>Spiralia</taxon>
        <taxon>Lophotrochozoa</taxon>
        <taxon>Mollusca</taxon>
        <taxon>Gastropoda</taxon>
        <taxon>Caenogastropoda</taxon>
        <taxon>Sorbeoconcha</taxon>
        <taxon>Cerithioidea</taxon>
        <taxon>Batillariidae</taxon>
        <taxon>Batillaria</taxon>
    </lineage>
</organism>
<dbReference type="EMBL" id="JACVVK020000002">
    <property type="protein sequence ID" value="KAK7508221.1"/>
    <property type="molecule type" value="Genomic_DNA"/>
</dbReference>
<protein>
    <submittedName>
        <fullName evidence="1">Uncharacterized protein</fullName>
    </submittedName>
</protein>
<gene>
    <name evidence="1" type="ORF">BaRGS_00000460</name>
</gene>
<keyword evidence="2" id="KW-1185">Reference proteome</keyword>